<feature type="region of interest" description="Disordered" evidence="1">
    <location>
        <begin position="102"/>
        <end position="128"/>
    </location>
</feature>
<name>A0AAW0DXJ3_9AGAR</name>
<feature type="compositionally biased region" description="Basic and acidic residues" evidence="1">
    <location>
        <begin position="119"/>
        <end position="128"/>
    </location>
</feature>
<evidence type="ECO:0000313" key="2">
    <source>
        <dbReference type="EMBL" id="KAK7056665.1"/>
    </source>
</evidence>
<dbReference type="Proteomes" id="UP001383192">
    <property type="component" value="Unassembled WGS sequence"/>
</dbReference>
<protein>
    <submittedName>
        <fullName evidence="2">Uncharacterized protein</fullName>
    </submittedName>
</protein>
<gene>
    <name evidence="2" type="ORF">VNI00_002382</name>
</gene>
<evidence type="ECO:0000256" key="1">
    <source>
        <dbReference type="SAM" id="MobiDB-lite"/>
    </source>
</evidence>
<proteinExistence type="predicted"/>
<organism evidence="2 3">
    <name type="scientific">Paramarasmius palmivorus</name>
    <dbReference type="NCBI Taxonomy" id="297713"/>
    <lineage>
        <taxon>Eukaryota</taxon>
        <taxon>Fungi</taxon>
        <taxon>Dikarya</taxon>
        <taxon>Basidiomycota</taxon>
        <taxon>Agaricomycotina</taxon>
        <taxon>Agaricomycetes</taxon>
        <taxon>Agaricomycetidae</taxon>
        <taxon>Agaricales</taxon>
        <taxon>Marasmiineae</taxon>
        <taxon>Marasmiaceae</taxon>
        <taxon>Paramarasmius</taxon>
    </lineage>
</organism>
<dbReference type="EMBL" id="JAYKXP010000006">
    <property type="protein sequence ID" value="KAK7056665.1"/>
    <property type="molecule type" value="Genomic_DNA"/>
</dbReference>
<keyword evidence="3" id="KW-1185">Reference proteome</keyword>
<comment type="caution">
    <text evidence="2">The sequence shown here is derived from an EMBL/GenBank/DDBJ whole genome shotgun (WGS) entry which is preliminary data.</text>
</comment>
<sequence>MSELIPWLDGTTPAYFWSFDETGQTCLSEDECEEWGIPEIKPKCIEPLLLRWPAEVYQALHDWQVVQGFDPTTADFARHLGFLEYEILSSAWKTQSRIQEIQEEKTDKNSHASVGVQTENRKASKRKAEIPCKSALRPALLQQSRSVAIATSSMEEASRSELADGNARRLRNTLSRLVGKSQ</sequence>
<dbReference type="AlphaFoldDB" id="A0AAW0DXJ3"/>
<reference evidence="2 3" key="1">
    <citation type="submission" date="2024-01" db="EMBL/GenBank/DDBJ databases">
        <title>A draft genome for a cacao thread blight-causing isolate of Paramarasmius palmivorus.</title>
        <authorList>
            <person name="Baruah I.K."/>
            <person name="Bukari Y."/>
            <person name="Amoako-Attah I."/>
            <person name="Meinhardt L.W."/>
            <person name="Bailey B.A."/>
            <person name="Cohen S.P."/>
        </authorList>
    </citation>
    <scope>NUCLEOTIDE SEQUENCE [LARGE SCALE GENOMIC DNA]</scope>
    <source>
        <strain evidence="2 3">GH-12</strain>
    </source>
</reference>
<accession>A0AAW0DXJ3</accession>
<evidence type="ECO:0000313" key="3">
    <source>
        <dbReference type="Proteomes" id="UP001383192"/>
    </source>
</evidence>